<proteinExistence type="predicted"/>
<evidence type="ECO:0000313" key="1">
    <source>
        <dbReference type="EMBL" id="KAI4864576.1"/>
    </source>
</evidence>
<protein>
    <submittedName>
        <fullName evidence="1">NAD(P)-binding protein</fullName>
    </submittedName>
</protein>
<reference evidence="1 2" key="1">
    <citation type="journal article" date="2022" name="New Phytol.">
        <title>Ecological generalism drives hyperdiversity of secondary metabolite gene clusters in xylarialean endophytes.</title>
        <authorList>
            <person name="Franco M.E.E."/>
            <person name="Wisecaver J.H."/>
            <person name="Arnold A.E."/>
            <person name="Ju Y.M."/>
            <person name="Slot J.C."/>
            <person name="Ahrendt S."/>
            <person name="Moore L.P."/>
            <person name="Eastman K.E."/>
            <person name="Scott K."/>
            <person name="Konkel Z."/>
            <person name="Mondo S.J."/>
            <person name="Kuo A."/>
            <person name="Hayes R.D."/>
            <person name="Haridas S."/>
            <person name="Andreopoulos B."/>
            <person name="Riley R."/>
            <person name="LaButti K."/>
            <person name="Pangilinan J."/>
            <person name="Lipzen A."/>
            <person name="Amirebrahimi M."/>
            <person name="Yan J."/>
            <person name="Adam C."/>
            <person name="Keymanesh K."/>
            <person name="Ng V."/>
            <person name="Louie K."/>
            <person name="Northen T."/>
            <person name="Drula E."/>
            <person name="Henrissat B."/>
            <person name="Hsieh H.M."/>
            <person name="Youens-Clark K."/>
            <person name="Lutzoni F."/>
            <person name="Miadlikowska J."/>
            <person name="Eastwood D.C."/>
            <person name="Hamelin R.C."/>
            <person name="Grigoriev I.V."/>
            <person name="U'Ren J.M."/>
        </authorList>
    </citation>
    <scope>NUCLEOTIDE SEQUENCE [LARGE SCALE GENOMIC DNA]</scope>
    <source>
        <strain evidence="1 2">CBS 119005</strain>
    </source>
</reference>
<sequence length="313" mass="34044">MADIAALPKDWIVTSGQFTRTAYTNVYPAIDPAKADNSLKGKTVVLTGASRGLGATGIAPAFVKAGVKTIVLIARKADKLAAVEKELKGINPHVEILTLSVDISSAYQVGKAWNEINAKYPKVDILVNNAGVESTDSDKTHEQDPDIFFRNFEVNVKGTHMMTQQYLQTAISWATTADPARIINMTSSSAWGVWPFLAAYSNSKAAMIHYNTLVAASYPGTVLSIAVNPGLNDTEILPLILREAGFNFNDPMLTGATLVWLVSDSVRSQFLNGRVLTSEWDVEELVARKEEITKKNLLTMQLNATLGVEQFPN</sequence>
<gene>
    <name evidence="1" type="ORF">F4820DRAFT_330301</name>
</gene>
<organism evidence="1 2">
    <name type="scientific">Hypoxylon rubiginosum</name>
    <dbReference type="NCBI Taxonomy" id="110542"/>
    <lineage>
        <taxon>Eukaryota</taxon>
        <taxon>Fungi</taxon>
        <taxon>Dikarya</taxon>
        <taxon>Ascomycota</taxon>
        <taxon>Pezizomycotina</taxon>
        <taxon>Sordariomycetes</taxon>
        <taxon>Xylariomycetidae</taxon>
        <taxon>Xylariales</taxon>
        <taxon>Hypoxylaceae</taxon>
        <taxon>Hypoxylon</taxon>
    </lineage>
</organism>
<evidence type="ECO:0000313" key="2">
    <source>
        <dbReference type="Proteomes" id="UP001497700"/>
    </source>
</evidence>
<keyword evidence="2" id="KW-1185">Reference proteome</keyword>
<name>A0ACB9YYM8_9PEZI</name>
<dbReference type="Proteomes" id="UP001497700">
    <property type="component" value="Unassembled WGS sequence"/>
</dbReference>
<accession>A0ACB9YYM8</accession>
<comment type="caution">
    <text evidence="1">The sequence shown here is derived from an EMBL/GenBank/DDBJ whole genome shotgun (WGS) entry which is preliminary data.</text>
</comment>
<dbReference type="EMBL" id="MU393484">
    <property type="protein sequence ID" value="KAI4864576.1"/>
    <property type="molecule type" value="Genomic_DNA"/>
</dbReference>